<comment type="caution">
    <text evidence="2">The sequence shown here is derived from an EMBL/GenBank/DDBJ whole genome shotgun (WGS) entry which is preliminary data.</text>
</comment>
<proteinExistence type="predicted"/>
<organism evidence="2 3">
    <name type="scientific">Breoghania corrubedonensis</name>
    <dbReference type="NCBI Taxonomy" id="665038"/>
    <lineage>
        <taxon>Bacteria</taxon>
        <taxon>Pseudomonadati</taxon>
        <taxon>Pseudomonadota</taxon>
        <taxon>Alphaproteobacteria</taxon>
        <taxon>Hyphomicrobiales</taxon>
        <taxon>Stappiaceae</taxon>
        <taxon>Breoghania</taxon>
    </lineage>
</organism>
<reference evidence="2 3" key="1">
    <citation type="submission" date="2018-04" db="EMBL/GenBank/DDBJ databases">
        <title>Genomic Encyclopedia of Archaeal and Bacterial Type Strains, Phase II (KMG-II): from individual species to whole genera.</title>
        <authorList>
            <person name="Goeker M."/>
        </authorList>
    </citation>
    <scope>NUCLEOTIDE SEQUENCE [LARGE SCALE GENOMIC DNA]</scope>
    <source>
        <strain evidence="2 3">DSM 23382</strain>
    </source>
</reference>
<gene>
    <name evidence="2" type="ORF">C8N35_112113</name>
</gene>
<evidence type="ECO:0000256" key="1">
    <source>
        <dbReference type="SAM" id="MobiDB-lite"/>
    </source>
</evidence>
<dbReference type="RefSeq" id="WP_107991813.1">
    <property type="nucleotide sequence ID" value="NZ_QAYG01000012.1"/>
</dbReference>
<dbReference type="OrthoDB" id="8450151at2"/>
<evidence type="ECO:0000313" key="2">
    <source>
        <dbReference type="EMBL" id="PTW55788.1"/>
    </source>
</evidence>
<feature type="region of interest" description="Disordered" evidence="1">
    <location>
        <begin position="1"/>
        <end position="21"/>
    </location>
</feature>
<dbReference type="Proteomes" id="UP000244081">
    <property type="component" value="Unassembled WGS sequence"/>
</dbReference>
<sequence length="132" mass="14863">MRHEAHEIMDHSKRNDRRETGSRRRLRWPVLAAAGLALVLAGCYGASTYYDHRSGWVFDPTGTELDCSIVAKNSAPGTYWRGLAGGRLFLGPHETRNIAREACFPTEGQCQYWLTQMSAALTRMTTGECTRR</sequence>
<keyword evidence="3" id="KW-1185">Reference proteome</keyword>
<accession>A0A2T5UWA0</accession>
<protein>
    <submittedName>
        <fullName evidence="2">Uncharacterized protein</fullName>
    </submittedName>
</protein>
<name>A0A2T5UWA0_9HYPH</name>
<dbReference type="EMBL" id="QAYG01000012">
    <property type="protein sequence ID" value="PTW55788.1"/>
    <property type="molecule type" value="Genomic_DNA"/>
</dbReference>
<dbReference type="AlphaFoldDB" id="A0A2T5UWA0"/>
<evidence type="ECO:0000313" key="3">
    <source>
        <dbReference type="Proteomes" id="UP000244081"/>
    </source>
</evidence>